<dbReference type="EMBL" id="JAUDFV010000144">
    <property type="protein sequence ID" value="KAL2720914.1"/>
    <property type="molecule type" value="Genomic_DNA"/>
</dbReference>
<dbReference type="Pfam" id="PF16737">
    <property type="entry name" value="PHF12_MRG_bd"/>
    <property type="match status" value="1"/>
</dbReference>
<dbReference type="Gene3D" id="2.60.200.20">
    <property type="match status" value="1"/>
</dbReference>
<dbReference type="InterPro" id="IPR011011">
    <property type="entry name" value="Znf_FYVE_PHD"/>
</dbReference>
<evidence type="ECO:0000313" key="8">
    <source>
        <dbReference type="EMBL" id="KAL2720914.1"/>
    </source>
</evidence>
<evidence type="ECO:0000259" key="6">
    <source>
        <dbReference type="PROSITE" id="PS50006"/>
    </source>
</evidence>
<feature type="region of interest" description="Disordered" evidence="5">
    <location>
        <begin position="25"/>
        <end position="48"/>
    </location>
</feature>
<dbReference type="InterPro" id="IPR031966">
    <property type="entry name" value="PHF12_MRG-bd"/>
</dbReference>
<sequence>MGTVEYGFPMIGGLMPQIQALIAPPVSEDSKSVKSKKEKEEKKHPYFKRRGRGHNHDFCDACRDGGELICCDKCPASYHLQCHYPPVDPTDIPNGEWLCYACRCATKREILGNKGNDKKKKKSALEILALAASLVNPREFELPKELQLPIIFPGSNKVDYVSGRRGKQQSSSNSNVGKSHCLDNNLMVPLPARLCFECGRSCRKAPLIACDYCPLYFHQDCLDPPLTAFPIGRWMCPNHPNHFIDQNLLTSCRVTERIKLWDKYANQRIDQHAVKLDFLRKASTANPLFRTKVRLEGRMRVKVPPSIKYHYENPSHLDLSHFNQETTLRSTITMENEHQEIEKEITTINNTDTSEKSNYTDDKELDTQMEIDNLPCKNNVTEEKCSKKESDEEKCISKTELVEQNDTYEKQNNITHTDQFTYNVKEGVQLLERPVLEALARQRLEQILNPEGENYNAINCQVKARAALFSLSEKPKPPIFMTHKTMIIGNGPNCDLVLSSYGNCSFISSKHAVIFFDEATNRYELLNYSEYGTIVDNVLYSCNYAEEFESDNKDDSDDSKIISKEQETSEMVKAIIYKETTAPSQNTSKKGLCKCSTKYQEVKKSDHLEEGWEGSAIIAHGSILSFGCLTFVFNTLSSHSDY</sequence>
<comment type="caution">
    <text evidence="8">The sequence shown here is derived from an EMBL/GenBank/DDBJ whole genome shotgun (WGS) entry which is preliminary data.</text>
</comment>
<dbReference type="Gene3D" id="3.30.40.10">
    <property type="entry name" value="Zinc/RING finger domain, C3HC4 (zinc finger)"/>
    <property type="match status" value="2"/>
</dbReference>
<dbReference type="FunFam" id="3.30.40.10:FF:000154">
    <property type="entry name" value="PHD finger protein 12"/>
    <property type="match status" value="1"/>
</dbReference>
<dbReference type="InterPro" id="IPR013083">
    <property type="entry name" value="Znf_RING/FYVE/PHD"/>
</dbReference>
<dbReference type="SUPFAM" id="SSF49879">
    <property type="entry name" value="SMAD/FHA domain"/>
    <property type="match status" value="1"/>
</dbReference>
<dbReference type="InterPro" id="IPR019786">
    <property type="entry name" value="Zinc_finger_PHD-type_CS"/>
</dbReference>
<dbReference type="PROSITE" id="PS50006">
    <property type="entry name" value="FHA_DOMAIN"/>
    <property type="match status" value="1"/>
</dbReference>
<dbReference type="Pfam" id="PF00498">
    <property type="entry name" value="FHA"/>
    <property type="match status" value="1"/>
</dbReference>
<dbReference type="InterPro" id="IPR019787">
    <property type="entry name" value="Znf_PHD-finger"/>
</dbReference>
<feature type="compositionally biased region" description="Basic and acidic residues" evidence="5">
    <location>
        <begin position="28"/>
        <end position="44"/>
    </location>
</feature>
<dbReference type="GO" id="GO:0008270">
    <property type="term" value="F:zinc ion binding"/>
    <property type="evidence" value="ECO:0007669"/>
    <property type="project" value="UniProtKB-KW"/>
</dbReference>
<keyword evidence="2 4" id="KW-0863">Zinc-finger</keyword>
<dbReference type="Pfam" id="PF00628">
    <property type="entry name" value="PHD"/>
    <property type="match status" value="2"/>
</dbReference>
<dbReference type="PROSITE" id="PS50016">
    <property type="entry name" value="ZF_PHD_2"/>
    <property type="match status" value="2"/>
</dbReference>
<keyword evidence="1" id="KW-0479">Metal-binding</keyword>
<dbReference type="Proteomes" id="UP001607302">
    <property type="component" value="Unassembled WGS sequence"/>
</dbReference>
<dbReference type="SMART" id="SM00249">
    <property type="entry name" value="PHD"/>
    <property type="match status" value="2"/>
</dbReference>
<feature type="domain" description="PHD-type" evidence="7">
    <location>
        <begin position="192"/>
        <end position="242"/>
    </location>
</feature>
<dbReference type="CDD" id="cd15533">
    <property type="entry name" value="PHD1_PHF12"/>
    <property type="match status" value="1"/>
</dbReference>
<dbReference type="AlphaFoldDB" id="A0ABD2AJW8"/>
<dbReference type="InterPro" id="IPR042163">
    <property type="entry name" value="PHF12"/>
</dbReference>
<protein>
    <submittedName>
        <fullName evidence="8">PHD finger protein 12 isoform X1</fullName>
    </submittedName>
</protein>
<dbReference type="InterPro" id="IPR038098">
    <property type="entry name" value="PHF12_MRG-bd_sf"/>
</dbReference>
<dbReference type="CDD" id="cd15534">
    <property type="entry name" value="PHD2_PHF12_Rco1"/>
    <property type="match status" value="1"/>
</dbReference>
<gene>
    <name evidence="8" type="ORF">V1478_009960</name>
</gene>
<dbReference type="InterPro" id="IPR000253">
    <property type="entry name" value="FHA_dom"/>
</dbReference>
<name>A0ABD2AJW8_VESSQ</name>
<evidence type="ECO:0000256" key="1">
    <source>
        <dbReference type="ARBA" id="ARBA00022723"/>
    </source>
</evidence>
<reference evidence="8 9" key="1">
    <citation type="journal article" date="2024" name="Ann. Entomol. Soc. Am.">
        <title>Genomic analyses of the southern and eastern yellowjacket wasps (Hymenoptera: Vespidae) reveal evolutionary signatures of social life.</title>
        <authorList>
            <person name="Catto M.A."/>
            <person name="Caine P.B."/>
            <person name="Orr S.E."/>
            <person name="Hunt B.G."/>
            <person name="Goodisman M.A.D."/>
        </authorList>
    </citation>
    <scope>NUCLEOTIDE SEQUENCE [LARGE SCALE GENOMIC DNA]</scope>
    <source>
        <strain evidence="8">233</strain>
        <tissue evidence="8">Head and thorax</tissue>
    </source>
</reference>
<evidence type="ECO:0000313" key="9">
    <source>
        <dbReference type="Proteomes" id="UP001607302"/>
    </source>
</evidence>
<dbReference type="PANTHER" id="PTHR46309">
    <property type="entry name" value="PHD FINGER PROTEIN 12"/>
    <property type="match status" value="1"/>
</dbReference>
<dbReference type="InterPro" id="IPR001965">
    <property type="entry name" value="Znf_PHD"/>
</dbReference>
<feature type="domain" description="FHA" evidence="6">
    <location>
        <begin position="486"/>
        <end position="540"/>
    </location>
</feature>
<dbReference type="SUPFAM" id="SSF57903">
    <property type="entry name" value="FYVE/PHD zinc finger"/>
    <property type="match status" value="2"/>
</dbReference>
<dbReference type="PANTHER" id="PTHR46309:SF1">
    <property type="entry name" value="PHD FINGER PROTEIN 12"/>
    <property type="match status" value="1"/>
</dbReference>
<keyword evidence="3" id="KW-0862">Zinc</keyword>
<evidence type="ECO:0000256" key="3">
    <source>
        <dbReference type="ARBA" id="ARBA00022833"/>
    </source>
</evidence>
<organism evidence="8 9">
    <name type="scientific">Vespula squamosa</name>
    <name type="common">Southern yellow jacket</name>
    <name type="synonym">Wasp</name>
    <dbReference type="NCBI Taxonomy" id="30214"/>
    <lineage>
        <taxon>Eukaryota</taxon>
        <taxon>Metazoa</taxon>
        <taxon>Ecdysozoa</taxon>
        <taxon>Arthropoda</taxon>
        <taxon>Hexapoda</taxon>
        <taxon>Insecta</taxon>
        <taxon>Pterygota</taxon>
        <taxon>Neoptera</taxon>
        <taxon>Endopterygota</taxon>
        <taxon>Hymenoptera</taxon>
        <taxon>Apocrita</taxon>
        <taxon>Aculeata</taxon>
        <taxon>Vespoidea</taxon>
        <taxon>Vespidae</taxon>
        <taxon>Vespinae</taxon>
        <taxon>Vespula</taxon>
    </lineage>
</organism>
<evidence type="ECO:0000256" key="5">
    <source>
        <dbReference type="SAM" id="MobiDB-lite"/>
    </source>
</evidence>
<evidence type="ECO:0000259" key="7">
    <source>
        <dbReference type="PROSITE" id="PS50016"/>
    </source>
</evidence>
<dbReference type="InterPro" id="IPR008984">
    <property type="entry name" value="SMAD_FHA_dom_sf"/>
</dbReference>
<accession>A0ABD2AJW8</accession>
<feature type="domain" description="PHD-type" evidence="7">
    <location>
        <begin position="56"/>
        <end position="105"/>
    </location>
</feature>
<dbReference type="Gene3D" id="6.10.20.60">
    <property type="entry name" value="PHD finger protein 12"/>
    <property type="match status" value="1"/>
</dbReference>
<proteinExistence type="predicted"/>
<keyword evidence="9" id="KW-1185">Reference proteome</keyword>
<dbReference type="PROSITE" id="PS01359">
    <property type="entry name" value="ZF_PHD_1"/>
    <property type="match status" value="1"/>
</dbReference>
<evidence type="ECO:0000256" key="2">
    <source>
        <dbReference type="ARBA" id="ARBA00022771"/>
    </source>
</evidence>
<evidence type="ECO:0000256" key="4">
    <source>
        <dbReference type="PROSITE-ProRule" id="PRU00146"/>
    </source>
</evidence>